<reference evidence="3 4" key="1">
    <citation type="submission" date="2018-01" db="EMBL/GenBank/DDBJ databases">
        <title>Genomic Encyclopedia of Archaeal and Bacterial Type Strains, Phase II (KMG-II): from individual species to whole genera.</title>
        <authorList>
            <person name="Goeker M."/>
        </authorList>
    </citation>
    <scope>NUCLEOTIDE SEQUENCE [LARGE SCALE GENOMIC DNA]</scope>
    <source>
        <strain evidence="3 4">DSM 17023</strain>
    </source>
</reference>
<keyword evidence="3" id="KW-0808">Transferase</keyword>
<dbReference type="PANTHER" id="PTHR18964">
    <property type="entry name" value="ROK (REPRESSOR, ORF, KINASE) FAMILY"/>
    <property type="match status" value="1"/>
</dbReference>
<proteinExistence type="inferred from homology"/>
<evidence type="ECO:0000313" key="3">
    <source>
        <dbReference type="EMBL" id="POF33722.1"/>
    </source>
</evidence>
<dbReference type="PROSITE" id="PS01125">
    <property type="entry name" value="ROK"/>
    <property type="match status" value="1"/>
</dbReference>
<dbReference type="InterPro" id="IPR036390">
    <property type="entry name" value="WH_DNA-bd_sf"/>
</dbReference>
<feature type="compositionally biased region" description="Basic and acidic residues" evidence="2">
    <location>
        <begin position="407"/>
        <end position="421"/>
    </location>
</feature>
<feature type="region of interest" description="Disordered" evidence="2">
    <location>
        <begin position="400"/>
        <end position="421"/>
    </location>
</feature>
<dbReference type="Gene3D" id="3.30.420.40">
    <property type="match status" value="2"/>
</dbReference>
<dbReference type="Proteomes" id="UP000236959">
    <property type="component" value="Unassembled WGS sequence"/>
</dbReference>
<dbReference type="AlphaFoldDB" id="A0A2S3V169"/>
<accession>A0A2S3V169</accession>
<dbReference type="OrthoDB" id="9810372at2"/>
<dbReference type="Pfam" id="PF00480">
    <property type="entry name" value="ROK"/>
    <property type="match status" value="1"/>
</dbReference>
<organism evidence="3 4">
    <name type="scientific">Roseibium marinum</name>
    <dbReference type="NCBI Taxonomy" id="281252"/>
    <lineage>
        <taxon>Bacteria</taxon>
        <taxon>Pseudomonadati</taxon>
        <taxon>Pseudomonadota</taxon>
        <taxon>Alphaproteobacteria</taxon>
        <taxon>Hyphomicrobiales</taxon>
        <taxon>Stappiaceae</taxon>
        <taxon>Roseibium</taxon>
    </lineage>
</organism>
<dbReference type="GO" id="GO:0016301">
    <property type="term" value="F:kinase activity"/>
    <property type="evidence" value="ECO:0007669"/>
    <property type="project" value="UniProtKB-KW"/>
</dbReference>
<dbReference type="SUPFAM" id="SSF53067">
    <property type="entry name" value="Actin-like ATPase domain"/>
    <property type="match status" value="1"/>
</dbReference>
<keyword evidence="4" id="KW-1185">Reference proteome</keyword>
<name>A0A2S3V169_9HYPH</name>
<sequence>MKRKADRDQIRRQNRSIILQALRRNGPTARIDLGLTTRLSPATVTAITSDLLDQGLILSLESEEPKTPQARGRPRTLLKLNPDAVFTLCVRLSVNNIDLSLVDFAGEVTRDTRVHFESACADADSFPQTLVEAIRQFLHEAGVEPSQVREIGVAAQGVVETETGLVAWSPAFAGRKIPIVKPLQSAFGADCYISNDTNMITEALHWSDPNRYNGTFAVVMLDYGVGMGLYLNGRLFSGASGRAAEFGHANHIPGGALCRCGKKGCLEAYLSDYALVRAATHLPEDTDPGTIEAGVSGLARLIERAGSGDDDARKTFHEAGRVLGYGIARVIAMIDPKRLVLTGAAVRAFTFMKNGMREGLEEALVADLRNNFSLDVMPWNEDFIRSGLIAQSMERLDKDFLGNATPKSDRGARPDTPELTA</sequence>
<dbReference type="InterPro" id="IPR043129">
    <property type="entry name" value="ATPase_NBD"/>
</dbReference>
<dbReference type="SUPFAM" id="SSF46785">
    <property type="entry name" value="Winged helix' DNA-binding domain"/>
    <property type="match status" value="1"/>
</dbReference>
<evidence type="ECO:0000313" key="4">
    <source>
        <dbReference type="Proteomes" id="UP000236959"/>
    </source>
</evidence>
<dbReference type="InterPro" id="IPR000600">
    <property type="entry name" value="ROK"/>
</dbReference>
<comment type="similarity">
    <text evidence="1">Belongs to the ROK (NagC/XylR) family.</text>
</comment>
<comment type="caution">
    <text evidence="3">The sequence shown here is derived from an EMBL/GenBank/DDBJ whole genome shotgun (WGS) entry which is preliminary data.</text>
</comment>
<protein>
    <submittedName>
        <fullName evidence="3">Putative NBD/HSP70 family sugar kinase</fullName>
    </submittedName>
</protein>
<dbReference type="EMBL" id="PPCN01000001">
    <property type="protein sequence ID" value="POF33722.1"/>
    <property type="molecule type" value="Genomic_DNA"/>
</dbReference>
<dbReference type="Gene3D" id="1.10.10.10">
    <property type="entry name" value="Winged helix-like DNA-binding domain superfamily/Winged helix DNA-binding domain"/>
    <property type="match status" value="1"/>
</dbReference>
<evidence type="ECO:0000256" key="1">
    <source>
        <dbReference type="ARBA" id="ARBA00006479"/>
    </source>
</evidence>
<dbReference type="PANTHER" id="PTHR18964:SF173">
    <property type="entry name" value="GLUCOKINASE"/>
    <property type="match status" value="1"/>
</dbReference>
<dbReference type="InterPro" id="IPR036388">
    <property type="entry name" value="WH-like_DNA-bd_sf"/>
</dbReference>
<gene>
    <name evidence="3" type="ORF">CLV41_101171</name>
</gene>
<keyword evidence="3" id="KW-0418">Kinase</keyword>
<dbReference type="RefSeq" id="WP_103220396.1">
    <property type="nucleotide sequence ID" value="NZ_PPCN01000001.1"/>
</dbReference>
<evidence type="ECO:0000256" key="2">
    <source>
        <dbReference type="SAM" id="MobiDB-lite"/>
    </source>
</evidence>
<dbReference type="InterPro" id="IPR049874">
    <property type="entry name" value="ROK_cs"/>
</dbReference>